<keyword evidence="7 12" id="KW-0808">Transferase</keyword>
<dbReference type="CDD" id="cd00402">
    <property type="entry name" value="Riboflavin_synthase_like"/>
    <property type="match status" value="1"/>
</dbReference>
<dbReference type="Pfam" id="PF00677">
    <property type="entry name" value="Lum_binding"/>
    <property type="match status" value="2"/>
</dbReference>
<name>A0A5D0MFZ0_9BACT</name>
<evidence type="ECO:0000256" key="9">
    <source>
        <dbReference type="NCBIfam" id="TIGR00187"/>
    </source>
</evidence>
<dbReference type="EC" id="2.5.1.9" evidence="4 9"/>
<reference evidence="12" key="1">
    <citation type="submission" date="2019-08" db="EMBL/GenBank/DDBJ databases">
        <title>Genomic characterization of a novel candidate phylum (ARYD3) from a high temperature, high salinity tertiary oil reservoir in north central Oklahoma, USA.</title>
        <authorList>
            <person name="Youssef N.H."/>
            <person name="Yadav A."/>
            <person name="Elshahed M.S."/>
        </authorList>
    </citation>
    <scope>NUCLEOTIDE SEQUENCE [LARGE SCALE GENOMIC DNA]</scope>
    <source>
        <strain evidence="12">ARYD3</strain>
    </source>
</reference>
<comment type="catalytic activity">
    <reaction evidence="1">
        <text>2 6,7-dimethyl-8-(1-D-ribityl)lumazine + H(+) = 5-amino-6-(D-ribitylamino)uracil + riboflavin</text>
        <dbReference type="Rhea" id="RHEA:20772"/>
        <dbReference type="ChEBI" id="CHEBI:15378"/>
        <dbReference type="ChEBI" id="CHEBI:15934"/>
        <dbReference type="ChEBI" id="CHEBI:57986"/>
        <dbReference type="ChEBI" id="CHEBI:58201"/>
        <dbReference type="EC" id="2.5.1.9"/>
    </reaction>
</comment>
<proteinExistence type="predicted"/>
<dbReference type="GO" id="GO:0009231">
    <property type="term" value="P:riboflavin biosynthetic process"/>
    <property type="evidence" value="ECO:0007669"/>
    <property type="project" value="UniProtKB-KW"/>
</dbReference>
<protein>
    <recommendedName>
        <fullName evidence="5 9">Riboflavin synthase</fullName>
        <ecNumber evidence="4 9">2.5.1.9</ecNumber>
    </recommendedName>
</protein>
<comment type="pathway">
    <text evidence="3">Cofactor biosynthesis; riboflavin biosynthesis; riboflavin from 2-hydroxy-3-oxobutyl phosphate and 5-amino-6-(D-ribitylamino)uracil: step 2/2.</text>
</comment>
<dbReference type="NCBIfam" id="TIGR00187">
    <property type="entry name" value="ribE"/>
    <property type="match status" value="1"/>
</dbReference>
<evidence type="ECO:0000313" key="13">
    <source>
        <dbReference type="Proteomes" id="UP000324143"/>
    </source>
</evidence>
<keyword evidence="6" id="KW-0686">Riboflavin biosynthesis</keyword>
<evidence type="ECO:0000256" key="4">
    <source>
        <dbReference type="ARBA" id="ARBA00012827"/>
    </source>
</evidence>
<gene>
    <name evidence="12" type="ORF">FXF47_09485</name>
</gene>
<dbReference type="SUPFAM" id="SSF63380">
    <property type="entry name" value="Riboflavin synthase domain-like"/>
    <property type="match status" value="2"/>
</dbReference>
<evidence type="ECO:0000256" key="7">
    <source>
        <dbReference type="ARBA" id="ARBA00022679"/>
    </source>
</evidence>
<evidence type="ECO:0000256" key="8">
    <source>
        <dbReference type="ARBA" id="ARBA00022737"/>
    </source>
</evidence>
<dbReference type="Gene3D" id="2.40.30.20">
    <property type="match status" value="2"/>
</dbReference>
<organism evidence="12 13">
    <name type="scientific">Candidatus Mcinerneyibacterium aminivorans</name>
    <dbReference type="NCBI Taxonomy" id="2703815"/>
    <lineage>
        <taxon>Bacteria</taxon>
        <taxon>Candidatus Macinerneyibacteriota</taxon>
        <taxon>Candidatus Mcinerneyibacteria</taxon>
        <taxon>Candidatus Mcinerneyibacteriales</taxon>
        <taxon>Candidatus Mcinerneyibacteriaceae</taxon>
        <taxon>Candidatus Mcinerneyibacterium</taxon>
    </lineage>
</organism>
<keyword evidence="13" id="KW-1185">Reference proteome</keyword>
<sequence length="210" mass="23985">MFTGLIETIGILRDTKKFSNKLLAGIEIENFESVKTGDSISCNGVCSTVAKIENNIYYFEYMAETLDKTYFDGLKRNQKVNIERALISNGRFDGHFVQGHVDEVGKIKNIYKKNNNISFQISYSSKFDNYIIKKGSIAVDGVSLTVADVKKESFKVSLISHTFENTNFKNKNIGDPVNLEYDLIGKYLHKFYQNSKNENSSNIREVLKEW</sequence>
<evidence type="ECO:0000256" key="5">
    <source>
        <dbReference type="ARBA" id="ARBA00013950"/>
    </source>
</evidence>
<evidence type="ECO:0000313" key="12">
    <source>
        <dbReference type="EMBL" id="TYB30360.1"/>
    </source>
</evidence>
<dbReference type="PIRSF" id="PIRSF000498">
    <property type="entry name" value="Riboflavin_syn_A"/>
    <property type="match status" value="1"/>
</dbReference>
<evidence type="ECO:0000256" key="1">
    <source>
        <dbReference type="ARBA" id="ARBA00000968"/>
    </source>
</evidence>
<dbReference type="InterPro" id="IPR001783">
    <property type="entry name" value="Lumazine-bd"/>
</dbReference>
<comment type="function">
    <text evidence="2">Catalyzes the dismutation of two molecules of 6,7-dimethyl-8-ribityllumazine, resulting in the formation of riboflavin and 5-amino-6-(D-ribitylamino)uracil.</text>
</comment>
<dbReference type="AlphaFoldDB" id="A0A5D0MFZ0"/>
<keyword evidence="8" id="KW-0677">Repeat</keyword>
<feature type="repeat" description="Lumazine-binding" evidence="10">
    <location>
        <begin position="96"/>
        <end position="192"/>
    </location>
</feature>
<feature type="domain" description="Lumazine-binding" evidence="11">
    <location>
        <begin position="1"/>
        <end position="95"/>
    </location>
</feature>
<feature type="domain" description="Lumazine-binding" evidence="11">
    <location>
        <begin position="96"/>
        <end position="192"/>
    </location>
</feature>
<dbReference type="InterPro" id="IPR023366">
    <property type="entry name" value="ATP_synth_asu-like_sf"/>
</dbReference>
<dbReference type="EMBL" id="VSIX01000139">
    <property type="protein sequence ID" value="TYB30360.1"/>
    <property type="molecule type" value="Genomic_DNA"/>
</dbReference>
<dbReference type="FunFam" id="2.40.30.20:FF:000004">
    <property type="entry name" value="Riboflavin synthase, alpha subunit"/>
    <property type="match status" value="1"/>
</dbReference>
<dbReference type="PANTHER" id="PTHR21098">
    <property type="entry name" value="RIBOFLAVIN SYNTHASE ALPHA CHAIN"/>
    <property type="match status" value="1"/>
</dbReference>
<accession>A0A5D0MFZ0</accession>
<dbReference type="PANTHER" id="PTHR21098:SF12">
    <property type="entry name" value="RIBOFLAVIN SYNTHASE"/>
    <property type="match status" value="1"/>
</dbReference>
<dbReference type="PROSITE" id="PS51177">
    <property type="entry name" value="LUMAZINE_BIND"/>
    <property type="match status" value="2"/>
</dbReference>
<evidence type="ECO:0000259" key="11">
    <source>
        <dbReference type="PROSITE" id="PS51177"/>
    </source>
</evidence>
<evidence type="ECO:0000256" key="10">
    <source>
        <dbReference type="PROSITE-ProRule" id="PRU00524"/>
    </source>
</evidence>
<dbReference type="InterPro" id="IPR017938">
    <property type="entry name" value="Riboflavin_synthase-like_b-brl"/>
</dbReference>
<comment type="caution">
    <text evidence="12">The sequence shown here is derived from an EMBL/GenBank/DDBJ whole genome shotgun (WGS) entry which is preliminary data.</text>
</comment>
<dbReference type="InterPro" id="IPR026017">
    <property type="entry name" value="Lumazine-bd_dom"/>
</dbReference>
<feature type="repeat" description="Lumazine-binding" evidence="10">
    <location>
        <begin position="1"/>
        <end position="95"/>
    </location>
</feature>
<dbReference type="NCBIfam" id="NF006767">
    <property type="entry name" value="PRK09289.1"/>
    <property type="match status" value="1"/>
</dbReference>
<evidence type="ECO:0000256" key="6">
    <source>
        <dbReference type="ARBA" id="ARBA00022619"/>
    </source>
</evidence>
<evidence type="ECO:0000256" key="3">
    <source>
        <dbReference type="ARBA" id="ARBA00004887"/>
    </source>
</evidence>
<dbReference type="GO" id="GO:0004746">
    <property type="term" value="F:riboflavin synthase activity"/>
    <property type="evidence" value="ECO:0007669"/>
    <property type="project" value="UniProtKB-UniRule"/>
</dbReference>
<evidence type="ECO:0000256" key="2">
    <source>
        <dbReference type="ARBA" id="ARBA00002803"/>
    </source>
</evidence>
<dbReference type="Proteomes" id="UP000324143">
    <property type="component" value="Unassembled WGS sequence"/>
</dbReference>